<protein>
    <recommendedName>
        <fullName evidence="10">Major facilitator superfamily (MFS) profile domain-containing protein</fullName>
    </recommendedName>
</protein>
<organism evidence="11 12">
    <name type="scientific">Dreissena polymorpha</name>
    <name type="common">Zebra mussel</name>
    <name type="synonym">Mytilus polymorpha</name>
    <dbReference type="NCBI Taxonomy" id="45954"/>
    <lineage>
        <taxon>Eukaryota</taxon>
        <taxon>Metazoa</taxon>
        <taxon>Spiralia</taxon>
        <taxon>Lophotrochozoa</taxon>
        <taxon>Mollusca</taxon>
        <taxon>Bivalvia</taxon>
        <taxon>Autobranchia</taxon>
        <taxon>Heteroconchia</taxon>
        <taxon>Euheterodonta</taxon>
        <taxon>Imparidentia</taxon>
        <taxon>Neoheterodontei</taxon>
        <taxon>Myida</taxon>
        <taxon>Dreissenoidea</taxon>
        <taxon>Dreissenidae</taxon>
        <taxon>Dreissena</taxon>
    </lineage>
</organism>
<comment type="caution">
    <text evidence="11">The sequence shown here is derived from an EMBL/GenBank/DDBJ whole genome shotgun (WGS) entry which is preliminary data.</text>
</comment>
<dbReference type="Gene3D" id="1.20.1250.20">
    <property type="entry name" value="MFS general substrate transporter like domains"/>
    <property type="match status" value="1"/>
</dbReference>
<reference evidence="11" key="2">
    <citation type="submission" date="2020-11" db="EMBL/GenBank/DDBJ databases">
        <authorList>
            <person name="McCartney M.A."/>
            <person name="Auch B."/>
            <person name="Kono T."/>
            <person name="Mallez S."/>
            <person name="Becker A."/>
            <person name="Gohl D.M."/>
            <person name="Silverstein K.A.T."/>
            <person name="Koren S."/>
            <person name="Bechman K.B."/>
            <person name="Herman A."/>
            <person name="Abrahante J.E."/>
            <person name="Garbe J."/>
        </authorList>
    </citation>
    <scope>NUCLEOTIDE SEQUENCE</scope>
    <source>
        <strain evidence="11">Duluth1</strain>
        <tissue evidence="11">Whole animal</tissue>
    </source>
</reference>
<dbReference type="InterPro" id="IPR045263">
    <property type="entry name" value="GLUT"/>
</dbReference>
<dbReference type="PROSITE" id="PS00217">
    <property type="entry name" value="SUGAR_TRANSPORT_2"/>
    <property type="match status" value="1"/>
</dbReference>
<dbReference type="InterPro" id="IPR036259">
    <property type="entry name" value="MFS_trans_sf"/>
</dbReference>
<keyword evidence="2 7" id="KW-0813">Transport</keyword>
<dbReference type="PRINTS" id="PR00171">
    <property type="entry name" value="SUGRTRNSPORT"/>
</dbReference>
<dbReference type="InterPro" id="IPR005828">
    <property type="entry name" value="MFS_sugar_transport-like"/>
</dbReference>
<dbReference type="Proteomes" id="UP000828390">
    <property type="component" value="Unassembled WGS sequence"/>
</dbReference>
<keyword evidence="4 9" id="KW-0812">Transmembrane</keyword>
<keyword evidence="3" id="KW-1003">Cell membrane</keyword>
<feature type="transmembrane region" description="Helical" evidence="9">
    <location>
        <begin position="369"/>
        <end position="389"/>
    </location>
</feature>
<feature type="transmembrane region" description="Helical" evidence="9">
    <location>
        <begin position="9"/>
        <end position="27"/>
    </location>
</feature>
<evidence type="ECO:0000256" key="6">
    <source>
        <dbReference type="ARBA" id="ARBA00023136"/>
    </source>
</evidence>
<evidence type="ECO:0000313" key="11">
    <source>
        <dbReference type="EMBL" id="KAH3849617.1"/>
    </source>
</evidence>
<dbReference type="PANTHER" id="PTHR23503:SF8">
    <property type="entry name" value="FACILITATED GLUCOSE TRANSPORTER PROTEIN 1"/>
    <property type="match status" value="1"/>
</dbReference>
<keyword evidence="6 9" id="KW-0472">Membrane</keyword>
<evidence type="ECO:0000256" key="9">
    <source>
        <dbReference type="SAM" id="Phobius"/>
    </source>
</evidence>
<feature type="transmembrane region" description="Helical" evidence="9">
    <location>
        <begin position="434"/>
        <end position="460"/>
    </location>
</feature>
<proteinExistence type="inferred from homology"/>
<comment type="similarity">
    <text evidence="7">Belongs to the major facilitator superfamily. Sugar transporter (TC 2.A.1.1) family.</text>
</comment>
<dbReference type="SUPFAM" id="SSF103473">
    <property type="entry name" value="MFS general substrate transporter"/>
    <property type="match status" value="1"/>
</dbReference>
<feature type="transmembrane region" description="Helical" evidence="9">
    <location>
        <begin position="472"/>
        <end position="495"/>
    </location>
</feature>
<dbReference type="Pfam" id="PF00083">
    <property type="entry name" value="Sugar_tr"/>
    <property type="match status" value="1"/>
</dbReference>
<accession>A0A9D4R0J4</accession>
<evidence type="ECO:0000313" key="12">
    <source>
        <dbReference type="Proteomes" id="UP000828390"/>
    </source>
</evidence>
<evidence type="ECO:0000256" key="4">
    <source>
        <dbReference type="ARBA" id="ARBA00022692"/>
    </source>
</evidence>
<feature type="region of interest" description="Disordered" evidence="8">
    <location>
        <begin position="545"/>
        <end position="564"/>
    </location>
</feature>
<dbReference type="PROSITE" id="PS50850">
    <property type="entry name" value="MFS"/>
    <property type="match status" value="1"/>
</dbReference>
<feature type="non-terminal residue" evidence="11">
    <location>
        <position position="564"/>
    </location>
</feature>
<dbReference type="EMBL" id="JAIWYP010000003">
    <property type="protein sequence ID" value="KAH3849617.1"/>
    <property type="molecule type" value="Genomic_DNA"/>
</dbReference>
<dbReference type="PROSITE" id="PS00216">
    <property type="entry name" value="SUGAR_TRANSPORT_1"/>
    <property type="match status" value="1"/>
</dbReference>
<dbReference type="GO" id="GO:0005886">
    <property type="term" value="C:plasma membrane"/>
    <property type="evidence" value="ECO:0007669"/>
    <property type="project" value="UniProtKB-SubCell"/>
</dbReference>
<feature type="transmembrane region" description="Helical" evidence="9">
    <location>
        <begin position="401"/>
        <end position="422"/>
    </location>
</feature>
<dbReference type="InterPro" id="IPR020846">
    <property type="entry name" value="MFS_dom"/>
</dbReference>
<dbReference type="NCBIfam" id="TIGR00879">
    <property type="entry name" value="SP"/>
    <property type="match status" value="1"/>
</dbReference>
<evidence type="ECO:0000256" key="1">
    <source>
        <dbReference type="ARBA" id="ARBA00004651"/>
    </source>
</evidence>
<feature type="transmembrane region" description="Helical" evidence="9">
    <location>
        <begin position="158"/>
        <end position="178"/>
    </location>
</feature>
<feature type="transmembrane region" description="Helical" evidence="9">
    <location>
        <begin position="214"/>
        <end position="236"/>
    </location>
</feature>
<feature type="transmembrane region" description="Helical" evidence="9">
    <location>
        <begin position="184"/>
        <end position="207"/>
    </location>
</feature>
<dbReference type="InterPro" id="IPR005829">
    <property type="entry name" value="Sugar_transporter_CS"/>
</dbReference>
<dbReference type="AlphaFoldDB" id="A0A9D4R0J4"/>
<dbReference type="PANTHER" id="PTHR23503">
    <property type="entry name" value="SOLUTE CARRIER FAMILY 2"/>
    <property type="match status" value="1"/>
</dbReference>
<evidence type="ECO:0000256" key="7">
    <source>
        <dbReference type="RuleBase" id="RU003346"/>
    </source>
</evidence>
<keyword evidence="12" id="KW-1185">Reference proteome</keyword>
<dbReference type="GO" id="GO:1990539">
    <property type="term" value="P:fructose import across plasma membrane"/>
    <property type="evidence" value="ECO:0007669"/>
    <property type="project" value="UniProtKB-ARBA"/>
</dbReference>
<comment type="subcellular location">
    <subcellularLocation>
        <location evidence="1">Cell membrane</location>
        <topology evidence="1">Multi-pass membrane protein</topology>
    </subcellularLocation>
</comment>
<feature type="transmembrane region" description="Helical" evidence="9">
    <location>
        <begin position="125"/>
        <end position="146"/>
    </location>
</feature>
<evidence type="ECO:0000259" key="10">
    <source>
        <dbReference type="PROSITE" id="PS50850"/>
    </source>
</evidence>
<feature type="transmembrane region" description="Helical" evidence="9">
    <location>
        <begin position="248"/>
        <end position="269"/>
    </location>
</feature>
<evidence type="ECO:0000256" key="3">
    <source>
        <dbReference type="ARBA" id="ARBA00022475"/>
    </source>
</evidence>
<keyword evidence="5 9" id="KW-1133">Transmembrane helix</keyword>
<evidence type="ECO:0000256" key="8">
    <source>
        <dbReference type="SAM" id="MobiDB-lite"/>
    </source>
</evidence>
<dbReference type="InterPro" id="IPR003663">
    <property type="entry name" value="Sugar/inositol_transpt"/>
</dbReference>
<evidence type="ECO:0000256" key="2">
    <source>
        <dbReference type="ARBA" id="ARBA00022448"/>
    </source>
</evidence>
<evidence type="ECO:0000256" key="5">
    <source>
        <dbReference type="ARBA" id="ARBA00022989"/>
    </source>
</evidence>
<reference evidence="11" key="1">
    <citation type="journal article" date="2019" name="bioRxiv">
        <title>The Genome of the Zebra Mussel, Dreissena polymorpha: A Resource for Invasive Species Research.</title>
        <authorList>
            <person name="McCartney M.A."/>
            <person name="Auch B."/>
            <person name="Kono T."/>
            <person name="Mallez S."/>
            <person name="Zhang Y."/>
            <person name="Obille A."/>
            <person name="Becker A."/>
            <person name="Abrahante J.E."/>
            <person name="Garbe J."/>
            <person name="Badalamenti J.P."/>
            <person name="Herman A."/>
            <person name="Mangelson H."/>
            <person name="Liachko I."/>
            <person name="Sullivan S."/>
            <person name="Sone E.D."/>
            <person name="Koren S."/>
            <person name="Silverstein K.A.T."/>
            <person name="Beckman K.B."/>
            <person name="Gohl D.M."/>
        </authorList>
    </citation>
    <scope>NUCLEOTIDE SEQUENCE</scope>
    <source>
        <strain evidence="11">Duluth1</strain>
        <tissue evidence="11">Whole animal</tissue>
    </source>
</reference>
<feature type="transmembrane region" description="Helical" evidence="9">
    <location>
        <begin position="501"/>
        <end position="522"/>
    </location>
</feature>
<dbReference type="GO" id="GO:0005353">
    <property type="term" value="F:fructose transmembrane transporter activity"/>
    <property type="evidence" value="ECO:0007669"/>
    <property type="project" value="UniProtKB-ARBA"/>
</dbReference>
<name>A0A9D4R0J4_DREPO</name>
<feature type="domain" description="Major facilitator superfamily (MFS) profile" evidence="10">
    <location>
        <begin position="14"/>
        <end position="526"/>
    </location>
</feature>
<dbReference type="FunFam" id="1.20.1250.20:FF:001511">
    <property type="entry name" value="Solute carrier family 2, facilitated glucose transporter member 5"/>
    <property type="match status" value="1"/>
</dbReference>
<sequence>EQEAGMTKWLFFSVTICVLGNSFLYGYNIGVINSPASLIKTFYSQVYLARTGNETVYNPSDKSLYYAKDDNSSTVTTTLAPVVVVTLGPKGTTIPSNDTPPVVVVRPQGLARSPDDIDKDNYIEIMWSLTVALFVFFGMVGAFTSGRVADHFGRKKGMIIMTIFMFIAAIFGGITTMVKSPECLMVSRVFVGLHNGVTVSLASLYLAEISPKKIRGAIGTCHQLFITIGILWSQIIGLPDLLAKWESWPWLFAFNAVPALVCLVAFPLCPESPRFLLIKKADEDGAKKALVKLRGTFNVENEMEEMRIEARKANTLEQFTLKKLLTTPDLKMPIIIACTLQVAQQWSGINAAMSYSTFIFKQATIAENIIPYVIVGQGAINVIATIICVPLMEKLGRRPLLIWPMCGMVVSFIVLTVCLSLLQSGNYQSSQTTLGIVCIIVMMSYIIGFAVGLGPIPFIVCGEIFRQEPRAAAMSLALAFNWICNFILMLTFRFIQKAIESYTYLIFIVILVAAIIFIVIFVPETKNRTFDEIAASIAFGRARRGARHGQDGEELQPMGGGQRV</sequence>
<gene>
    <name evidence="11" type="ORF">DPMN_092020</name>
</gene>